<dbReference type="AlphaFoldDB" id="A0A220UBK8"/>
<dbReference type="KEGG" id="brv:CFK39_07010"/>
<protein>
    <submittedName>
        <fullName evidence="4">Sulfatase</fullName>
    </submittedName>
</protein>
<dbReference type="InterPro" id="IPR050738">
    <property type="entry name" value="Sulfatase"/>
</dbReference>
<dbReference type="InterPro" id="IPR017850">
    <property type="entry name" value="Alkaline_phosphatase_core_sf"/>
</dbReference>
<accession>A0A220UBK8</accession>
<dbReference type="RefSeq" id="WP_089064865.1">
    <property type="nucleotide sequence ID" value="NZ_CP022316.1"/>
</dbReference>
<dbReference type="Pfam" id="PF00884">
    <property type="entry name" value="Sulfatase"/>
    <property type="match status" value="1"/>
</dbReference>
<dbReference type="PANTHER" id="PTHR42693:SF53">
    <property type="entry name" value="ENDO-4-O-SULFATASE"/>
    <property type="match status" value="1"/>
</dbReference>
<gene>
    <name evidence="4" type="ORF">CFK39_07010</name>
</gene>
<feature type="domain" description="Sulfatase N-terminal" evidence="3">
    <location>
        <begin position="3"/>
        <end position="337"/>
    </location>
</feature>
<keyword evidence="5" id="KW-1185">Reference proteome</keyword>
<dbReference type="CDD" id="cd16034">
    <property type="entry name" value="sulfatase_like"/>
    <property type="match status" value="1"/>
</dbReference>
<comment type="similarity">
    <text evidence="1">Belongs to the sulfatase family.</text>
</comment>
<dbReference type="Gene3D" id="3.40.720.10">
    <property type="entry name" value="Alkaline Phosphatase, subunit A"/>
    <property type="match status" value="1"/>
</dbReference>
<dbReference type="EMBL" id="CP022316">
    <property type="protein sequence ID" value="ASK65624.1"/>
    <property type="molecule type" value="Genomic_DNA"/>
</dbReference>
<proteinExistence type="inferred from homology"/>
<dbReference type="PANTHER" id="PTHR42693">
    <property type="entry name" value="ARYLSULFATASE FAMILY MEMBER"/>
    <property type="match status" value="1"/>
</dbReference>
<organism evidence="4 5">
    <name type="scientific">Brachybacterium avium</name>
    <dbReference type="NCBI Taxonomy" id="2017485"/>
    <lineage>
        <taxon>Bacteria</taxon>
        <taxon>Bacillati</taxon>
        <taxon>Actinomycetota</taxon>
        <taxon>Actinomycetes</taxon>
        <taxon>Micrococcales</taxon>
        <taxon>Dermabacteraceae</taxon>
        <taxon>Brachybacterium</taxon>
    </lineage>
</organism>
<reference evidence="5" key="1">
    <citation type="submission" date="2017-07" db="EMBL/GenBank/DDBJ databases">
        <title>Brachybacterium sp. VR2415.</title>
        <authorList>
            <person name="Tak E.J."/>
            <person name="Bae J.-W."/>
        </authorList>
    </citation>
    <scope>NUCLEOTIDE SEQUENCE [LARGE SCALE GENOMIC DNA]</scope>
    <source>
        <strain evidence="5">VR2415</strain>
    </source>
</reference>
<sequence>MTNLVLLIADQFRAQCVEPDGDPVPTPHLDALASRGVRCESALSSYPVCSPHRAMLISGQTPQENGVHLNVNSATAASGVGLRSDAESWAAVMAAHGMATGWIGKWHLEPPTAEDEIWGEGRRDDGKVWDAFSPPERRFGFSSWYSYGCCDDHLRPHYWATDSGREDRIDVEQWSAEHETDRAIEFLDEHGEGPFALAVSWNPPHPPFEQLPHGIHEQFAGRGEELLVRPNVTEEIRAEAAQVAPQYFTAVHEIDQQVGRIVEALSQRGLTENTLVVFTSDHGTQLGSHGRLDKNVPFEESMRIPLIIGGPSHLAPGRCSALIGSLDMAPTLLGLVGLAESIPARMVGEDLSPEILSHAAADPGSVVPFFHDEAAPDGLQQRGLRTPTHLWVLSARRGEVWSTCHDLVADPFQLHPLKDPALDRALTARARELFSRLEMPWPVLDNYSPSPVEV</sequence>
<dbReference type="GO" id="GO:0004065">
    <property type="term" value="F:arylsulfatase activity"/>
    <property type="evidence" value="ECO:0007669"/>
    <property type="project" value="TreeGrafter"/>
</dbReference>
<dbReference type="Proteomes" id="UP000198398">
    <property type="component" value="Chromosome"/>
</dbReference>
<evidence type="ECO:0000313" key="5">
    <source>
        <dbReference type="Proteomes" id="UP000198398"/>
    </source>
</evidence>
<dbReference type="SUPFAM" id="SSF53649">
    <property type="entry name" value="Alkaline phosphatase-like"/>
    <property type="match status" value="1"/>
</dbReference>
<dbReference type="InterPro" id="IPR000917">
    <property type="entry name" value="Sulfatase_N"/>
</dbReference>
<evidence type="ECO:0000259" key="3">
    <source>
        <dbReference type="Pfam" id="PF00884"/>
    </source>
</evidence>
<keyword evidence="2" id="KW-0378">Hydrolase</keyword>
<evidence type="ECO:0000256" key="2">
    <source>
        <dbReference type="ARBA" id="ARBA00022801"/>
    </source>
</evidence>
<dbReference type="OrthoDB" id="9777306at2"/>
<evidence type="ECO:0000256" key="1">
    <source>
        <dbReference type="ARBA" id="ARBA00008779"/>
    </source>
</evidence>
<name>A0A220UBK8_9MICO</name>
<evidence type="ECO:0000313" key="4">
    <source>
        <dbReference type="EMBL" id="ASK65624.1"/>
    </source>
</evidence>